<accession>A0A2J6TB19</accession>
<dbReference type="GeneID" id="36591166"/>
<feature type="compositionally biased region" description="Basic and acidic residues" evidence="1">
    <location>
        <begin position="71"/>
        <end position="82"/>
    </location>
</feature>
<dbReference type="EMBL" id="KZ613791">
    <property type="protein sequence ID" value="PMD60227.1"/>
    <property type="molecule type" value="Genomic_DNA"/>
</dbReference>
<proteinExistence type="predicted"/>
<feature type="region of interest" description="Disordered" evidence="1">
    <location>
        <begin position="71"/>
        <end position="157"/>
    </location>
</feature>
<evidence type="ECO:0000256" key="1">
    <source>
        <dbReference type="SAM" id="MobiDB-lite"/>
    </source>
</evidence>
<reference evidence="2 3" key="1">
    <citation type="submission" date="2016-04" db="EMBL/GenBank/DDBJ databases">
        <title>A degradative enzymes factory behind the ericoid mycorrhizal symbiosis.</title>
        <authorList>
            <consortium name="DOE Joint Genome Institute"/>
            <person name="Martino E."/>
            <person name="Morin E."/>
            <person name="Grelet G."/>
            <person name="Kuo A."/>
            <person name="Kohler A."/>
            <person name="Daghino S."/>
            <person name="Barry K."/>
            <person name="Choi C."/>
            <person name="Cichocki N."/>
            <person name="Clum A."/>
            <person name="Copeland A."/>
            <person name="Hainaut M."/>
            <person name="Haridas S."/>
            <person name="Labutti K."/>
            <person name="Lindquist E."/>
            <person name="Lipzen A."/>
            <person name="Khouja H.-R."/>
            <person name="Murat C."/>
            <person name="Ohm R."/>
            <person name="Olson A."/>
            <person name="Spatafora J."/>
            <person name="Veneault-Fourrey C."/>
            <person name="Henrissat B."/>
            <person name="Grigoriev I."/>
            <person name="Martin F."/>
            <person name="Perotto S."/>
        </authorList>
    </citation>
    <scope>NUCLEOTIDE SEQUENCE [LARGE SCALE GENOMIC DNA]</scope>
    <source>
        <strain evidence="2 3">E</strain>
    </source>
</reference>
<dbReference type="AlphaFoldDB" id="A0A2J6TB19"/>
<dbReference type="RefSeq" id="XP_024737131.1">
    <property type="nucleotide sequence ID" value="XM_024883089.1"/>
</dbReference>
<evidence type="ECO:0000313" key="3">
    <source>
        <dbReference type="Proteomes" id="UP000235371"/>
    </source>
</evidence>
<protein>
    <submittedName>
        <fullName evidence="2">Uncharacterized protein</fullName>
    </submittedName>
</protein>
<evidence type="ECO:0000313" key="2">
    <source>
        <dbReference type="EMBL" id="PMD60227.1"/>
    </source>
</evidence>
<feature type="compositionally biased region" description="Polar residues" evidence="1">
    <location>
        <begin position="133"/>
        <end position="157"/>
    </location>
</feature>
<name>A0A2J6TB19_9HELO</name>
<keyword evidence="3" id="KW-1185">Reference proteome</keyword>
<dbReference type="InParanoid" id="A0A2J6TB19"/>
<organism evidence="2 3">
    <name type="scientific">Hyaloscypha bicolor E</name>
    <dbReference type="NCBI Taxonomy" id="1095630"/>
    <lineage>
        <taxon>Eukaryota</taxon>
        <taxon>Fungi</taxon>
        <taxon>Dikarya</taxon>
        <taxon>Ascomycota</taxon>
        <taxon>Pezizomycotina</taxon>
        <taxon>Leotiomycetes</taxon>
        <taxon>Helotiales</taxon>
        <taxon>Hyaloscyphaceae</taxon>
        <taxon>Hyaloscypha</taxon>
        <taxon>Hyaloscypha bicolor</taxon>
    </lineage>
</organism>
<dbReference type="Proteomes" id="UP000235371">
    <property type="component" value="Unassembled WGS sequence"/>
</dbReference>
<feature type="region of interest" description="Disordered" evidence="1">
    <location>
        <begin position="325"/>
        <end position="360"/>
    </location>
</feature>
<feature type="compositionally biased region" description="Polar residues" evidence="1">
    <location>
        <begin position="83"/>
        <end position="110"/>
    </location>
</feature>
<gene>
    <name evidence="2" type="ORF">K444DRAFT_629628</name>
</gene>
<sequence>MGYLLMPGNMQLPSPVPHLHGSRTPHFLVEWTTLPYPENKHTQVTHSPKCSQESNSPKCLQLSQVFSHSIDHNSARSSDTYKPESSTPPSLQHSQVSTLPALQTANTPTSPEYLWPSVTNNTANRTMPPPSITARQHTGVTNSPSNTGPVNSPNNTDPVIPPLAVVARTKTVELFNNTQSISKALLLKNNLLYAGNRTIFPEFAQVIFGILQHWHLISNHGFEYLHELSHNTSFVLTEFMNLLCNYSGQLSEVTGATLAGANYKTWNDIHYLQTKLDDWYLFISVLRFAREKDSREREKLEKIITRSARKSRENNIQIAKDFVAQLPNNSGSDPDVDPDSDYPVDASKPSPAVQSLKSGSEITLSNSEALPETTRDIHQKLKSILTIFRSVRSVDLPTIPPLCPVANIGTLNLGEALFVDALSHQKHIGQWIQIWPEPPDFNTLRFTKASLCKATTSYHVFRFWPDPRPGYEKWFCTKYTHRSHPKAEWRKLLVCWKSTPSSTQRQLVDTLMARIDRTDPHKALYHWSCHSIAPLKDEMIVFLKKTLRDDSQMKEGFIQAWSPPKPAPTFSPKPAPHFSPTPANKTPIYTKEPHFKILPDWENPARELVVSWTKLEG</sequence>